<feature type="region of interest" description="Disordered" evidence="1">
    <location>
        <begin position="101"/>
        <end position="128"/>
    </location>
</feature>
<comment type="caution">
    <text evidence="3">The sequence shown here is derived from an EMBL/GenBank/DDBJ whole genome shotgun (WGS) entry which is preliminary data.</text>
</comment>
<dbReference type="EMBL" id="JAGSYN010000218">
    <property type="protein sequence ID" value="KAG7661522.1"/>
    <property type="molecule type" value="Genomic_DNA"/>
</dbReference>
<gene>
    <name evidence="3" type="ORF">J8A68_004981</name>
</gene>
<evidence type="ECO:0000256" key="1">
    <source>
        <dbReference type="SAM" id="MobiDB-lite"/>
    </source>
</evidence>
<feature type="compositionally biased region" description="Basic and acidic residues" evidence="1">
    <location>
        <begin position="112"/>
        <end position="128"/>
    </location>
</feature>
<evidence type="ECO:0000313" key="3">
    <source>
        <dbReference type="EMBL" id="KAG7661522.1"/>
    </source>
</evidence>
<dbReference type="PANTHER" id="PTHR28174">
    <property type="entry name" value="54S RIBOSOMAL PROTEIN L36, MITOCHONDRIAL"/>
    <property type="match status" value="1"/>
</dbReference>
<sequence length="150" mass="16966">MSSKLPGKGFMDVVKTDVQLSNRRVMRKIGLGLARPAIFYQFDTLVELSDGSVVKRRSQAPKDEIRMIADQRNSTLWNPNRSNLSSAASLAAGRISQFNKRYGIETSEEETPESREERDKALLELMGEDAKEITGGKLFSKKQARQRFKK</sequence>
<dbReference type="PANTHER" id="PTHR28174:SF1">
    <property type="entry name" value="LARGE RIBOSOMAL SUBUNIT PROTEIN BL31M"/>
    <property type="match status" value="1"/>
</dbReference>
<dbReference type="Pfam" id="PF21492">
    <property type="entry name" value="bL31_N"/>
    <property type="match status" value="1"/>
</dbReference>
<reference evidence="3 4" key="1">
    <citation type="journal article" date="2021" name="DNA Res.">
        <title>Genome analysis of Candida subhashii reveals its hybrid nature and dual mitochondrial genome conformations.</title>
        <authorList>
            <person name="Mixao V."/>
            <person name="Hegedusova E."/>
            <person name="Saus E."/>
            <person name="Pryszcz L.P."/>
            <person name="Cillingova A."/>
            <person name="Nosek J."/>
            <person name="Gabaldon T."/>
        </authorList>
    </citation>
    <scope>NUCLEOTIDE SEQUENCE [LARGE SCALE GENOMIC DNA]</scope>
    <source>
        <strain evidence="3 4">CBS 10753</strain>
    </source>
</reference>
<dbReference type="InterPro" id="IPR048874">
    <property type="entry name" value="Ribosomal_bL31m_N"/>
</dbReference>
<protein>
    <submittedName>
        <fullName evidence="3">MRPL36</fullName>
    </submittedName>
</protein>
<dbReference type="GO" id="GO:0003735">
    <property type="term" value="F:structural constituent of ribosome"/>
    <property type="evidence" value="ECO:0007669"/>
    <property type="project" value="InterPro"/>
</dbReference>
<dbReference type="RefSeq" id="XP_049261755.1">
    <property type="nucleotide sequence ID" value="XM_049408996.1"/>
</dbReference>
<organism evidence="3 4">
    <name type="scientific">[Candida] subhashii</name>
    <dbReference type="NCBI Taxonomy" id="561895"/>
    <lineage>
        <taxon>Eukaryota</taxon>
        <taxon>Fungi</taxon>
        <taxon>Dikarya</taxon>
        <taxon>Ascomycota</taxon>
        <taxon>Saccharomycotina</taxon>
        <taxon>Pichiomycetes</taxon>
        <taxon>Debaryomycetaceae</taxon>
        <taxon>Spathaspora</taxon>
    </lineage>
</organism>
<evidence type="ECO:0000313" key="4">
    <source>
        <dbReference type="Proteomes" id="UP000694255"/>
    </source>
</evidence>
<feature type="domain" description="Ribosomal protein bL31m N-terminal" evidence="2">
    <location>
        <begin position="22"/>
        <end position="79"/>
    </location>
</feature>
<accession>A0A8J5QI43</accession>
<evidence type="ECO:0000259" key="2">
    <source>
        <dbReference type="Pfam" id="PF21492"/>
    </source>
</evidence>
<dbReference type="AlphaFoldDB" id="A0A8J5QI43"/>
<proteinExistence type="predicted"/>
<dbReference type="GeneID" id="73471781"/>
<name>A0A8J5QI43_9ASCO</name>
<dbReference type="OrthoDB" id="5587740at2759"/>
<dbReference type="InterPro" id="IPR034600">
    <property type="entry name" value="Ribosomal_bL31m"/>
</dbReference>
<dbReference type="GO" id="GO:0032543">
    <property type="term" value="P:mitochondrial translation"/>
    <property type="evidence" value="ECO:0007669"/>
    <property type="project" value="InterPro"/>
</dbReference>
<keyword evidence="4" id="KW-1185">Reference proteome</keyword>
<dbReference type="GO" id="GO:0005762">
    <property type="term" value="C:mitochondrial large ribosomal subunit"/>
    <property type="evidence" value="ECO:0007669"/>
    <property type="project" value="InterPro"/>
</dbReference>
<dbReference type="Proteomes" id="UP000694255">
    <property type="component" value="Unassembled WGS sequence"/>
</dbReference>